<gene>
    <name evidence="3" type="ORF">SAMN05216223_107286</name>
</gene>
<keyword evidence="4" id="KW-1185">Reference proteome</keyword>
<dbReference type="InterPro" id="IPR016181">
    <property type="entry name" value="Acyl_CoA_acyltransferase"/>
</dbReference>
<dbReference type="SUPFAM" id="SSF55729">
    <property type="entry name" value="Acyl-CoA N-acyltransferases (Nat)"/>
    <property type="match status" value="1"/>
</dbReference>
<keyword evidence="3" id="KW-0808">Transferase</keyword>
<feature type="region of interest" description="Disordered" evidence="1">
    <location>
        <begin position="175"/>
        <end position="209"/>
    </location>
</feature>
<dbReference type="PROSITE" id="PS51186">
    <property type="entry name" value="GNAT"/>
    <property type="match status" value="1"/>
</dbReference>
<proteinExistence type="predicted"/>
<protein>
    <submittedName>
        <fullName evidence="3">Protein N-acetyltransferase, RimJ/RimL family</fullName>
    </submittedName>
</protein>
<evidence type="ECO:0000256" key="1">
    <source>
        <dbReference type="SAM" id="MobiDB-lite"/>
    </source>
</evidence>
<dbReference type="PANTHER" id="PTHR43792:SF1">
    <property type="entry name" value="N-ACETYLTRANSFERASE DOMAIN-CONTAINING PROTEIN"/>
    <property type="match status" value="1"/>
</dbReference>
<sequence length="209" mass="23053">MELVTERLRLRMWRDEDLEALVALDSDPEVMRFIRDGSTRDRAQVTASFALLRQNWADRGYGLFATELVGSGELVGWVGITVPNFLPEILPAVEIGWRLGRAHWGHGYATEAARAVMAFGFDEVRLDRIVSICHPDNHASRHVMTKLGMAFDRRTTVPAHGGAVDVTAITRQEYAAARGDAGQRRTASTRGGGTSRRPAAATRPPADRC</sequence>
<evidence type="ECO:0000313" key="4">
    <source>
        <dbReference type="Proteomes" id="UP000236754"/>
    </source>
</evidence>
<evidence type="ECO:0000259" key="2">
    <source>
        <dbReference type="PROSITE" id="PS51186"/>
    </source>
</evidence>
<dbReference type="Proteomes" id="UP000236754">
    <property type="component" value="Unassembled WGS sequence"/>
</dbReference>
<dbReference type="InterPro" id="IPR000182">
    <property type="entry name" value="GNAT_dom"/>
</dbReference>
<name>A0A1H6BVR1_9ACTN</name>
<dbReference type="PANTHER" id="PTHR43792">
    <property type="entry name" value="GNAT FAMILY, PUTATIVE (AFU_ORTHOLOGUE AFUA_3G00765)-RELATED-RELATED"/>
    <property type="match status" value="1"/>
</dbReference>
<reference evidence="3 4" key="1">
    <citation type="submission" date="2016-10" db="EMBL/GenBank/DDBJ databases">
        <authorList>
            <person name="de Groot N.N."/>
        </authorList>
    </citation>
    <scope>NUCLEOTIDE SEQUENCE [LARGE SCALE GENOMIC DNA]</scope>
    <source>
        <strain evidence="3 4">CGMCC 4.2023</strain>
    </source>
</reference>
<feature type="compositionally biased region" description="Low complexity" evidence="1">
    <location>
        <begin position="184"/>
        <end position="209"/>
    </location>
</feature>
<dbReference type="GO" id="GO:0016747">
    <property type="term" value="F:acyltransferase activity, transferring groups other than amino-acyl groups"/>
    <property type="evidence" value="ECO:0007669"/>
    <property type="project" value="InterPro"/>
</dbReference>
<dbReference type="InterPro" id="IPR051531">
    <property type="entry name" value="N-acetyltransferase"/>
</dbReference>
<evidence type="ECO:0000313" key="3">
    <source>
        <dbReference type="EMBL" id="SEG64732.1"/>
    </source>
</evidence>
<feature type="domain" description="N-acetyltransferase" evidence="2">
    <location>
        <begin position="8"/>
        <end position="173"/>
    </location>
</feature>
<accession>A0A1H6BVR1</accession>
<dbReference type="Gene3D" id="3.40.630.30">
    <property type="match status" value="1"/>
</dbReference>
<dbReference type="EMBL" id="FNVU01000007">
    <property type="protein sequence ID" value="SEG64732.1"/>
    <property type="molecule type" value="Genomic_DNA"/>
</dbReference>
<dbReference type="Pfam" id="PF13302">
    <property type="entry name" value="Acetyltransf_3"/>
    <property type="match status" value="1"/>
</dbReference>
<dbReference type="OrthoDB" id="3533156at2"/>
<dbReference type="AlphaFoldDB" id="A0A1H6BVR1"/>
<organism evidence="3 4">
    <name type="scientific">Actinacidiphila yanglinensis</name>
    <dbReference type="NCBI Taxonomy" id="310779"/>
    <lineage>
        <taxon>Bacteria</taxon>
        <taxon>Bacillati</taxon>
        <taxon>Actinomycetota</taxon>
        <taxon>Actinomycetes</taxon>
        <taxon>Kitasatosporales</taxon>
        <taxon>Streptomycetaceae</taxon>
        <taxon>Actinacidiphila</taxon>
    </lineage>
</organism>